<comment type="similarity">
    <text evidence="1">Belongs to the TolB family.</text>
</comment>
<protein>
    <recommendedName>
        <fullName evidence="3">Peptidase S9</fullName>
    </recommendedName>
</protein>
<sequence>MLGKMLLSKMAFDRTSVIWTLGLATLVLAIIPPTASAQYFGRNKVQFDDFDFEILRTDHFDIHYYPEETEAVLDAARMGERWYERFARTFQHEFERTKPIILYADHPDFQQTNTLSGFIGEGTGGVTESLKNRVIMPLAGSYWDTDHVLGHELVHAFQYNIAQSRRGGGLQGLSTLPLWLIEGMAEYLSVGRDDPLTAMWIRDAIRRDDLPTIEQMTRESRFFPYRFGQALWAYIGGMYGDDTVISIYRRALRAGFEGAIEDVLGLSTDTLSVRWKEKVGEEYFPIMEGRSAPSDQGNLLLAPSTGSGSVNIQPSISPDGRYVAFLSEKDIFSVDLYMADTQTGEIIRKLASAESDPHVEALRYIDSSGTWSPDSEQFAYVVSAGGNNEMAIAATRNGVVQRRIQFEERIGAVSNPAWSPDGRYIAFSGAVGGITDLFLYDLETSETIQLTQDKYADLQPSWSPDGRTIAFTSDRGAATNFELLTYNSFQLAMIEVATGEVRTIPVFGNVKHINPQFGDNGESLYFISDQDGFSDVYKLSLEDGRISRVTNLATGVSGHTYLAPAMSVAPGSDLIAYTVFDELEFHVYTKELDGELPEILVVENAEDQLGRKLPPTMPDRFSRIATYLADAETGLLPSNTWPTSAVEQYELSNESGLTLDFVGQPTLGVGTDNFGNYVGGGASAYFSDMLGDRVLGAAVMAQGTFKDIGGEVFYTDLSSRWNWGVGVGRIPYQMGYYTVGSDDSGDYYGLNRFRIFTTSVNGQLAYPFSSSQRFEVSLGAVRYSYDIELEKYYTNAFGQIIGWERESLDAMTPAPLNMAQASVALVGDNSIFGFVSPVRGGRYRFSIEQTQGTASFTTVTADWRRYFAPTKNLTVGIRTVHYGRYGLSPEESTSDGFGMLRPLFLGYETFIRGYAYESFSASECSPPGSNSDGSCMAFNRLQGQQLAVANLELRIPLVGVEQYGLINFQFVPVELVAFADAGLAWDSDNPPVLAFSRSGYERVPVFSTGISARFNVLGFLILEAYYAYPWQRPQKSWHWGFNIAPGW</sequence>
<dbReference type="SUPFAM" id="SSF82171">
    <property type="entry name" value="DPP6 N-terminal domain-like"/>
    <property type="match status" value="1"/>
</dbReference>
<dbReference type="PANTHER" id="PTHR36842">
    <property type="entry name" value="PROTEIN TOLB HOMOLOG"/>
    <property type="match status" value="1"/>
</dbReference>
<dbReference type="Gene3D" id="2.120.10.30">
    <property type="entry name" value="TolB, C-terminal domain"/>
    <property type="match status" value="2"/>
</dbReference>
<evidence type="ECO:0008006" key="3">
    <source>
        <dbReference type="Google" id="ProtNLM"/>
    </source>
</evidence>
<dbReference type="PANTHER" id="PTHR36842:SF1">
    <property type="entry name" value="PROTEIN TOLB"/>
    <property type="match status" value="1"/>
</dbReference>
<dbReference type="Gene3D" id="2.40.160.50">
    <property type="entry name" value="membrane protein fhac: a member of the omp85/tpsb transporter family"/>
    <property type="match status" value="1"/>
</dbReference>
<dbReference type="EMBL" id="UINC01000539">
    <property type="protein sequence ID" value="SUZ57048.1"/>
    <property type="molecule type" value="Genomic_DNA"/>
</dbReference>
<dbReference type="AlphaFoldDB" id="A0A381NT59"/>
<dbReference type="InterPro" id="IPR011042">
    <property type="entry name" value="6-blade_b-propeller_TolB-like"/>
</dbReference>
<evidence type="ECO:0000256" key="1">
    <source>
        <dbReference type="ARBA" id="ARBA00009820"/>
    </source>
</evidence>
<name>A0A381NT59_9ZZZZ</name>
<reference evidence="2" key="1">
    <citation type="submission" date="2018-05" db="EMBL/GenBank/DDBJ databases">
        <authorList>
            <person name="Lanie J.A."/>
            <person name="Ng W.-L."/>
            <person name="Kazmierczak K.M."/>
            <person name="Andrzejewski T.M."/>
            <person name="Davidsen T.M."/>
            <person name="Wayne K.J."/>
            <person name="Tettelin H."/>
            <person name="Glass J.I."/>
            <person name="Rusch D."/>
            <person name="Podicherti R."/>
            <person name="Tsui H.-C.T."/>
            <person name="Winkler M.E."/>
        </authorList>
    </citation>
    <scope>NUCLEOTIDE SEQUENCE</scope>
</reference>
<dbReference type="Pfam" id="PF07676">
    <property type="entry name" value="PD40"/>
    <property type="match status" value="3"/>
</dbReference>
<dbReference type="InterPro" id="IPR011659">
    <property type="entry name" value="WD40"/>
</dbReference>
<proteinExistence type="inferred from homology"/>
<gene>
    <name evidence="2" type="ORF">METZ01_LOCUS9902</name>
</gene>
<organism evidence="2">
    <name type="scientific">marine metagenome</name>
    <dbReference type="NCBI Taxonomy" id="408172"/>
    <lineage>
        <taxon>unclassified sequences</taxon>
        <taxon>metagenomes</taxon>
        <taxon>ecological metagenomes</taxon>
    </lineage>
</organism>
<accession>A0A381NT59</accession>
<evidence type="ECO:0000313" key="2">
    <source>
        <dbReference type="EMBL" id="SUZ57048.1"/>
    </source>
</evidence>